<evidence type="ECO:0000313" key="4">
    <source>
        <dbReference type="Proteomes" id="UP000298663"/>
    </source>
</evidence>
<dbReference type="Proteomes" id="UP000298663">
    <property type="component" value="Unassembled WGS sequence"/>
</dbReference>
<evidence type="ECO:0000256" key="1">
    <source>
        <dbReference type="ARBA" id="ARBA00023157"/>
    </source>
</evidence>
<organism evidence="3 4">
    <name type="scientific">Steinernema carpocapsae</name>
    <name type="common">Entomopathogenic nematode</name>
    <dbReference type="NCBI Taxonomy" id="34508"/>
    <lineage>
        <taxon>Eukaryota</taxon>
        <taxon>Metazoa</taxon>
        <taxon>Ecdysozoa</taxon>
        <taxon>Nematoda</taxon>
        <taxon>Chromadorea</taxon>
        <taxon>Rhabditida</taxon>
        <taxon>Tylenchina</taxon>
        <taxon>Panagrolaimomorpha</taxon>
        <taxon>Strongyloidoidea</taxon>
        <taxon>Steinernematidae</taxon>
        <taxon>Steinernema</taxon>
    </lineage>
</organism>
<feature type="domain" description="Peptidase S1" evidence="2">
    <location>
        <begin position="37"/>
        <end position="115"/>
    </location>
</feature>
<proteinExistence type="predicted"/>
<keyword evidence="4" id="KW-1185">Reference proteome</keyword>
<dbReference type="InterPro" id="IPR043504">
    <property type="entry name" value="Peptidase_S1_PA_chymotrypsin"/>
</dbReference>
<dbReference type="OrthoDB" id="6339452at2759"/>
<dbReference type="PRINTS" id="PR00722">
    <property type="entry name" value="CHYMOTRYPSIN"/>
</dbReference>
<evidence type="ECO:0000259" key="2">
    <source>
        <dbReference type="Pfam" id="PF00089"/>
    </source>
</evidence>
<dbReference type="InterPro" id="IPR009003">
    <property type="entry name" value="Peptidase_S1_PA"/>
</dbReference>
<dbReference type="InterPro" id="IPR018114">
    <property type="entry name" value="TRYPSIN_HIS"/>
</dbReference>
<dbReference type="PROSITE" id="PS00134">
    <property type="entry name" value="TRYPSIN_HIS"/>
    <property type="match status" value="1"/>
</dbReference>
<sequence length="129" mass="14406">MALFGELPWRCLSAEDVGGGGAVVYVVIAKKGWAGRQGSCGGTIVNERYILTAAHCLENFEIRPDFKVYMGILDCYQLSESKEVRTVVDVILPEMNADGTYRHDADIAVLKLDKAYSMVRRRPTYPHFC</sequence>
<reference evidence="3 4" key="2">
    <citation type="journal article" date="2019" name="G3 (Bethesda)">
        <title>Hybrid Assembly of the Genome of the Entomopathogenic Nematode Steinernema carpocapsae Identifies the X-Chromosome.</title>
        <authorList>
            <person name="Serra L."/>
            <person name="Macchietto M."/>
            <person name="Macias-Munoz A."/>
            <person name="McGill C.J."/>
            <person name="Rodriguez I.M."/>
            <person name="Rodriguez B."/>
            <person name="Murad R."/>
            <person name="Mortazavi A."/>
        </authorList>
    </citation>
    <scope>NUCLEOTIDE SEQUENCE [LARGE SCALE GENOMIC DNA]</scope>
    <source>
        <strain evidence="3 4">ALL</strain>
    </source>
</reference>
<keyword evidence="1" id="KW-1015">Disulfide bond</keyword>
<dbReference type="InterPro" id="IPR001254">
    <property type="entry name" value="Trypsin_dom"/>
</dbReference>
<name>A0A4U5LPC5_STECR</name>
<evidence type="ECO:0000313" key="3">
    <source>
        <dbReference type="EMBL" id="TKR57767.1"/>
    </source>
</evidence>
<accession>A0A4U5LPC5</accession>
<dbReference type="EMBL" id="AZBU02000014">
    <property type="protein sequence ID" value="TKR57767.1"/>
    <property type="molecule type" value="Genomic_DNA"/>
</dbReference>
<dbReference type="InterPro" id="IPR001314">
    <property type="entry name" value="Peptidase_S1A"/>
</dbReference>
<dbReference type="AlphaFoldDB" id="A0A4U5LPC5"/>
<dbReference type="PANTHER" id="PTHR24252:SF7">
    <property type="entry name" value="HYALIN"/>
    <property type="match status" value="1"/>
</dbReference>
<dbReference type="GO" id="GO:0004252">
    <property type="term" value="F:serine-type endopeptidase activity"/>
    <property type="evidence" value="ECO:0007669"/>
    <property type="project" value="InterPro"/>
</dbReference>
<protein>
    <recommendedName>
        <fullName evidence="2">Peptidase S1 domain-containing protein</fullName>
    </recommendedName>
</protein>
<comment type="caution">
    <text evidence="3">The sequence shown here is derived from an EMBL/GenBank/DDBJ whole genome shotgun (WGS) entry which is preliminary data.</text>
</comment>
<dbReference type="Gene3D" id="2.40.10.10">
    <property type="entry name" value="Trypsin-like serine proteases"/>
    <property type="match status" value="1"/>
</dbReference>
<dbReference type="Pfam" id="PF00089">
    <property type="entry name" value="Trypsin"/>
    <property type="match status" value="1"/>
</dbReference>
<gene>
    <name evidence="3" type="ORF">L596_030423</name>
</gene>
<dbReference type="GO" id="GO:0006508">
    <property type="term" value="P:proteolysis"/>
    <property type="evidence" value="ECO:0007669"/>
    <property type="project" value="InterPro"/>
</dbReference>
<dbReference type="PANTHER" id="PTHR24252">
    <property type="entry name" value="ACROSIN-RELATED"/>
    <property type="match status" value="1"/>
</dbReference>
<dbReference type="SUPFAM" id="SSF50494">
    <property type="entry name" value="Trypsin-like serine proteases"/>
    <property type="match status" value="1"/>
</dbReference>
<reference evidence="3 4" key="1">
    <citation type="journal article" date="2015" name="Genome Biol.">
        <title>Comparative genomics of Steinernema reveals deeply conserved gene regulatory networks.</title>
        <authorList>
            <person name="Dillman A.R."/>
            <person name="Macchietto M."/>
            <person name="Porter C.F."/>
            <person name="Rogers A."/>
            <person name="Williams B."/>
            <person name="Antoshechkin I."/>
            <person name="Lee M.M."/>
            <person name="Goodwin Z."/>
            <person name="Lu X."/>
            <person name="Lewis E.E."/>
            <person name="Goodrich-Blair H."/>
            <person name="Stock S.P."/>
            <person name="Adams B.J."/>
            <person name="Sternberg P.W."/>
            <person name="Mortazavi A."/>
        </authorList>
    </citation>
    <scope>NUCLEOTIDE SEQUENCE [LARGE SCALE GENOMIC DNA]</scope>
    <source>
        <strain evidence="3 4">ALL</strain>
    </source>
</reference>